<dbReference type="AlphaFoldDB" id="M3A4U6"/>
<dbReference type="RefSeq" id="WP_008621764.1">
    <property type="nucleotide sequence ID" value="NZ_AONQ01000098.1"/>
</dbReference>
<dbReference type="EMBL" id="AONQ01000098">
    <property type="protein sequence ID" value="EME67873.1"/>
    <property type="molecule type" value="Genomic_DNA"/>
</dbReference>
<feature type="compositionally biased region" description="Low complexity" evidence="1">
    <location>
        <begin position="49"/>
        <end position="67"/>
    </location>
</feature>
<dbReference type="Proteomes" id="UP000011744">
    <property type="component" value="Unassembled WGS sequence"/>
</dbReference>
<protein>
    <submittedName>
        <fullName evidence="2">Uncharacterized protein</fullName>
    </submittedName>
</protein>
<evidence type="ECO:0000256" key="1">
    <source>
        <dbReference type="SAM" id="MobiDB-lite"/>
    </source>
</evidence>
<dbReference type="OrthoDB" id="7365417at2"/>
<gene>
    <name evidence="2" type="ORF">H261_21341</name>
</gene>
<proteinExistence type="predicted"/>
<name>M3A4U6_9PROT</name>
<comment type="caution">
    <text evidence="2">The sequence shown here is derived from an EMBL/GenBank/DDBJ whole genome shotgun (WGS) entry which is preliminary data.</text>
</comment>
<reference evidence="2 3" key="1">
    <citation type="journal article" date="2014" name="Genome Announc.">
        <title>Draft Genome Sequence of Magnetospirillum sp. Strain SO-1, a Freshwater Magnetotactic Bacterium Isolated from the Ol'khovka River, Russia.</title>
        <authorList>
            <person name="Grouzdev D.S."/>
            <person name="Dziuba M.V."/>
            <person name="Sukhacheva M.S."/>
            <person name="Mardanov A.V."/>
            <person name="Beletskiy A.V."/>
            <person name="Kuznetsov B.B."/>
            <person name="Skryabin K.G."/>
        </authorList>
    </citation>
    <scope>NUCLEOTIDE SEQUENCE [LARGE SCALE GENOMIC DNA]</scope>
    <source>
        <strain evidence="2 3">SO-1</strain>
    </source>
</reference>
<feature type="region of interest" description="Disordered" evidence="1">
    <location>
        <begin position="48"/>
        <end position="67"/>
    </location>
</feature>
<sequence length="67" mass="7038">MLGPAELREIYDCLKGMGLEPVRIADGRSPYLNPAFAAGMAVTKAMRGKPPAKIAAEPQAAEAPAQE</sequence>
<evidence type="ECO:0000313" key="2">
    <source>
        <dbReference type="EMBL" id="EME67873.1"/>
    </source>
</evidence>
<keyword evidence="3" id="KW-1185">Reference proteome</keyword>
<organism evidence="2 3">
    <name type="scientific">Paramagnetospirillum caucaseum</name>
    <dbReference type="NCBI Taxonomy" id="1244869"/>
    <lineage>
        <taxon>Bacteria</taxon>
        <taxon>Pseudomonadati</taxon>
        <taxon>Pseudomonadota</taxon>
        <taxon>Alphaproteobacteria</taxon>
        <taxon>Rhodospirillales</taxon>
        <taxon>Magnetospirillaceae</taxon>
        <taxon>Paramagnetospirillum</taxon>
    </lineage>
</organism>
<dbReference type="PATRIC" id="fig|1244869.3.peg.4215"/>
<evidence type="ECO:0000313" key="3">
    <source>
        <dbReference type="Proteomes" id="UP000011744"/>
    </source>
</evidence>
<accession>M3A4U6</accession>